<dbReference type="PROSITE" id="PS00690">
    <property type="entry name" value="DEAH_ATP_HELICASE"/>
    <property type="match status" value="1"/>
</dbReference>
<evidence type="ECO:0000256" key="8">
    <source>
        <dbReference type="ARBA" id="ARBA00034617"/>
    </source>
</evidence>
<dbReference type="GO" id="GO:0005524">
    <property type="term" value="F:ATP binding"/>
    <property type="evidence" value="ECO:0007669"/>
    <property type="project" value="UniProtKB-KW"/>
</dbReference>
<accession>A0A381VZB9</accession>
<feature type="domain" description="Helicase ATP-binding" evidence="10">
    <location>
        <begin position="68"/>
        <end position="236"/>
    </location>
</feature>
<sequence length="338" mass="37257">MSVPPVKETIEQYGLESHPQGGYFTPVTRLRLRGVVGKLIAHKAMNAHQILQEIFGFSSYRPGQEKVINALIRGKNVLAVMPTGAGKSLCYQIPAIASRQRTVVISPLVALMDDQVSVLKDLGIQAERIHSGRERSENVASWKRFHCDTGKLLYMSPERLMTEKMLDAINGLDIGMFVVDEAHCISKWGPSFRPDYEDLSKLSEMFPNAVISAFTATADEATRADIVTKLSGGNGITFVQGFDRPNLFLSVTQKSSWKTQLLDFLGDKRGSSGIVYCLSRKRTEEAASFLIENGIDSIAYHAGQDSSQRRESQDRFMSEGGLVMAATIAFGMGIDKPD</sequence>
<dbReference type="GO" id="GO:0006310">
    <property type="term" value="P:DNA recombination"/>
    <property type="evidence" value="ECO:0007669"/>
    <property type="project" value="InterPro"/>
</dbReference>
<dbReference type="EC" id="5.6.2.4" evidence="9"/>
<dbReference type="InterPro" id="IPR004589">
    <property type="entry name" value="DNA_helicase_ATP-dep_RecQ"/>
</dbReference>
<comment type="catalytic activity">
    <reaction evidence="8">
        <text>Couples ATP hydrolysis with the unwinding of duplex DNA by translocating in the 3'-5' direction.</text>
        <dbReference type="EC" id="5.6.2.4"/>
    </reaction>
</comment>
<dbReference type="Pfam" id="PF00270">
    <property type="entry name" value="DEAD"/>
    <property type="match status" value="1"/>
</dbReference>
<name>A0A381VZB9_9ZZZZ</name>
<evidence type="ECO:0000259" key="10">
    <source>
        <dbReference type="PROSITE" id="PS51192"/>
    </source>
</evidence>
<proteinExistence type="inferred from homology"/>
<evidence type="ECO:0000256" key="1">
    <source>
        <dbReference type="ARBA" id="ARBA00005446"/>
    </source>
</evidence>
<dbReference type="InterPro" id="IPR027417">
    <property type="entry name" value="P-loop_NTPase"/>
</dbReference>
<dbReference type="EMBL" id="UINC01010240">
    <property type="protein sequence ID" value="SVA45636.1"/>
    <property type="molecule type" value="Genomic_DNA"/>
</dbReference>
<feature type="non-terminal residue" evidence="12">
    <location>
        <position position="338"/>
    </location>
</feature>
<evidence type="ECO:0000256" key="6">
    <source>
        <dbReference type="ARBA" id="ARBA00023125"/>
    </source>
</evidence>
<gene>
    <name evidence="12" type="ORF">METZ01_LOCUS98490</name>
</gene>
<keyword evidence="6" id="KW-0238">DNA-binding</keyword>
<comment type="similarity">
    <text evidence="1">Belongs to the helicase family. RecQ subfamily.</text>
</comment>
<dbReference type="PANTHER" id="PTHR13710">
    <property type="entry name" value="DNA HELICASE RECQ FAMILY MEMBER"/>
    <property type="match status" value="1"/>
</dbReference>
<dbReference type="InterPro" id="IPR014001">
    <property type="entry name" value="Helicase_ATP-bd"/>
</dbReference>
<feature type="domain" description="Helicase C-terminal" evidence="11">
    <location>
        <begin position="257"/>
        <end position="338"/>
    </location>
</feature>
<dbReference type="SMART" id="SM00487">
    <property type="entry name" value="DEXDc"/>
    <property type="match status" value="1"/>
</dbReference>
<dbReference type="InterPro" id="IPR001650">
    <property type="entry name" value="Helicase_C-like"/>
</dbReference>
<keyword evidence="7" id="KW-0413">Isomerase</keyword>
<dbReference type="SUPFAM" id="SSF52540">
    <property type="entry name" value="P-loop containing nucleoside triphosphate hydrolases"/>
    <property type="match status" value="2"/>
</dbReference>
<reference evidence="12" key="1">
    <citation type="submission" date="2018-05" db="EMBL/GenBank/DDBJ databases">
        <authorList>
            <person name="Lanie J.A."/>
            <person name="Ng W.-L."/>
            <person name="Kazmierczak K.M."/>
            <person name="Andrzejewski T.M."/>
            <person name="Davidsen T.M."/>
            <person name="Wayne K.J."/>
            <person name="Tettelin H."/>
            <person name="Glass J.I."/>
            <person name="Rusch D."/>
            <person name="Podicherti R."/>
            <person name="Tsui H.-C.T."/>
            <person name="Winkler M.E."/>
        </authorList>
    </citation>
    <scope>NUCLEOTIDE SEQUENCE</scope>
</reference>
<evidence type="ECO:0000313" key="12">
    <source>
        <dbReference type="EMBL" id="SVA45636.1"/>
    </source>
</evidence>
<evidence type="ECO:0000256" key="5">
    <source>
        <dbReference type="ARBA" id="ARBA00022840"/>
    </source>
</evidence>
<dbReference type="InterPro" id="IPR011545">
    <property type="entry name" value="DEAD/DEAH_box_helicase_dom"/>
</dbReference>
<dbReference type="GO" id="GO:0006281">
    <property type="term" value="P:DNA repair"/>
    <property type="evidence" value="ECO:0007669"/>
    <property type="project" value="TreeGrafter"/>
</dbReference>
<evidence type="ECO:0000256" key="9">
    <source>
        <dbReference type="ARBA" id="ARBA00034808"/>
    </source>
</evidence>
<evidence type="ECO:0000259" key="11">
    <source>
        <dbReference type="PROSITE" id="PS51194"/>
    </source>
</evidence>
<dbReference type="GO" id="GO:0005737">
    <property type="term" value="C:cytoplasm"/>
    <property type="evidence" value="ECO:0007669"/>
    <property type="project" value="TreeGrafter"/>
</dbReference>
<dbReference type="InterPro" id="IPR002464">
    <property type="entry name" value="DNA/RNA_helicase_DEAH_CS"/>
</dbReference>
<dbReference type="GO" id="GO:0009378">
    <property type="term" value="F:four-way junction helicase activity"/>
    <property type="evidence" value="ECO:0007669"/>
    <property type="project" value="TreeGrafter"/>
</dbReference>
<evidence type="ECO:0000256" key="2">
    <source>
        <dbReference type="ARBA" id="ARBA00022741"/>
    </source>
</evidence>
<keyword evidence="5" id="KW-0067">ATP-binding</keyword>
<dbReference type="CDD" id="cd17920">
    <property type="entry name" value="DEXHc_RecQ"/>
    <property type="match status" value="1"/>
</dbReference>
<dbReference type="Gene3D" id="3.40.50.300">
    <property type="entry name" value="P-loop containing nucleotide triphosphate hydrolases"/>
    <property type="match status" value="2"/>
</dbReference>
<dbReference type="Pfam" id="PF00271">
    <property type="entry name" value="Helicase_C"/>
    <property type="match status" value="1"/>
</dbReference>
<dbReference type="NCBIfam" id="TIGR00614">
    <property type="entry name" value="recQ_fam"/>
    <property type="match status" value="1"/>
</dbReference>
<evidence type="ECO:0000256" key="7">
    <source>
        <dbReference type="ARBA" id="ARBA00023235"/>
    </source>
</evidence>
<dbReference type="GO" id="GO:0003677">
    <property type="term" value="F:DNA binding"/>
    <property type="evidence" value="ECO:0007669"/>
    <property type="project" value="UniProtKB-KW"/>
</dbReference>
<protein>
    <recommendedName>
        <fullName evidence="9">DNA 3'-5' helicase</fullName>
        <ecNumber evidence="9">5.6.2.4</ecNumber>
    </recommendedName>
</protein>
<evidence type="ECO:0000256" key="4">
    <source>
        <dbReference type="ARBA" id="ARBA00022806"/>
    </source>
</evidence>
<keyword evidence="4" id="KW-0347">Helicase</keyword>
<dbReference type="GO" id="GO:0005694">
    <property type="term" value="C:chromosome"/>
    <property type="evidence" value="ECO:0007669"/>
    <property type="project" value="TreeGrafter"/>
</dbReference>
<organism evidence="12">
    <name type="scientific">marine metagenome</name>
    <dbReference type="NCBI Taxonomy" id="408172"/>
    <lineage>
        <taxon>unclassified sequences</taxon>
        <taxon>metagenomes</taxon>
        <taxon>ecological metagenomes</taxon>
    </lineage>
</organism>
<keyword evidence="3" id="KW-0378">Hydrolase</keyword>
<dbReference type="PROSITE" id="PS51194">
    <property type="entry name" value="HELICASE_CTER"/>
    <property type="match status" value="1"/>
</dbReference>
<dbReference type="GO" id="GO:0043138">
    <property type="term" value="F:3'-5' DNA helicase activity"/>
    <property type="evidence" value="ECO:0007669"/>
    <property type="project" value="UniProtKB-EC"/>
</dbReference>
<keyword evidence="2" id="KW-0547">Nucleotide-binding</keyword>
<dbReference type="GO" id="GO:0016787">
    <property type="term" value="F:hydrolase activity"/>
    <property type="evidence" value="ECO:0007669"/>
    <property type="project" value="UniProtKB-KW"/>
</dbReference>
<dbReference type="PANTHER" id="PTHR13710:SF105">
    <property type="entry name" value="ATP-DEPENDENT DNA HELICASE Q1"/>
    <property type="match status" value="1"/>
</dbReference>
<evidence type="ECO:0000256" key="3">
    <source>
        <dbReference type="ARBA" id="ARBA00022801"/>
    </source>
</evidence>
<dbReference type="PROSITE" id="PS51192">
    <property type="entry name" value="HELICASE_ATP_BIND_1"/>
    <property type="match status" value="1"/>
</dbReference>
<dbReference type="AlphaFoldDB" id="A0A381VZB9"/>
<dbReference type="FunFam" id="3.40.50.300:FF:001389">
    <property type="entry name" value="ATP-dependent DNA helicase RecQ"/>
    <property type="match status" value="1"/>
</dbReference>